<comment type="caution">
    <text evidence="1">The sequence shown here is derived from an EMBL/GenBank/DDBJ whole genome shotgun (WGS) entry which is preliminary data.</text>
</comment>
<dbReference type="OrthoDB" id="8123811at2759"/>
<gene>
    <name evidence="1" type="primary">wCauA_01470</name>
    <name evidence="1" type="ORF">TNIN_333021</name>
</gene>
<name>A0A8X7C3D2_9ARAC</name>
<sequence length="201" mass="22535">MWKGSVPLLINADMNLSSEKLQNHLNKKEVILTAREYLDSLKNSKNIEEVVQATKVIPFIGSKREIEEAEQTLKPKRSLLELVKGAVNFMASNLTTAFFTNVSRLESQLPVKTDNEPQAYLNDPIMEKATTKIISDNFFLKLFNVIHRKAGDFSDNINRYTCSCPIRMPSCLPSCLPSSLASSRRCSQIAVSFCKSITLSS</sequence>
<dbReference type="Proteomes" id="UP000886998">
    <property type="component" value="Unassembled WGS sequence"/>
</dbReference>
<organism evidence="1 2">
    <name type="scientific">Trichonephila inaurata madagascariensis</name>
    <dbReference type="NCBI Taxonomy" id="2747483"/>
    <lineage>
        <taxon>Eukaryota</taxon>
        <taxon>Metazoa</taxon>
        <taxon>Ecdysozoa</taxon>
        <taxon>Arthropoda</taxon>
        <taxon>Chelicerata</taxon>
        <taxon>Arachnida</taxon>
        <taxon>Araneae</taxon>
        <taxon>Araneomorphae</taxon>
        <taxon>Entelegynae</taxon>
        <taxon>Araneoidea</taxon>
        <taxon>Nephilidae</taxon>
        <taxon>Trichonephila</taxon>
        <taxon>Trichonephila inaurata</taxon>
    </lineage>
</organism>
<proteinExistence type="predicted"/>
<reference evidence="1" key="1">
    <citation type="submission" date="2020-08" db="EMBL/GenBank/DDBJ databases">
        <title>Multicomponent nature underlies the extraordinary mechanical properties of spider dragline silk.</title>
        <authorList>
            <person name="Kono N."/>
            <person name="Nakamura H."/>
            <person name="Mori M."/>
            <person name="Yoshida Y."/>
            <person name="Ohtoshi R."/>
            <person name="Malay A.D."/>
            <person name="Moran D.A.P."/>
            <person name="Tomita M."/>
            <person name="Numata K."/>
            <person name="Arakawa K."/>
        </authorList>
    </citation>
    <scope>NUCLEOTIDE SEQUENCE</scope>
</reference>
<keyword evidence="2" id="KW-1185">Reference proteome</keyword>
<evidence type="ECO:0000313" key="2">
    <source>
        <dbReference type="Proteomes" id="UP000886998"/>
    </source>
</evidence>
<dbReference type="AlphaFoldDB" id="A0A8X7C3D2"/>
<protein>
    <submittedName>
        <fullName evidence="1">Uncharacterized protein</fullName>
    </submittedName>
</protein>
<evidence type="ECO:0000313" key="1">
    <source>
        <dbReference type="EMBL" id="GFY52262.1"/>
    </source>
</evidence>
<dbReference type="EMBL" id="BMAV01008580">
    <property type="protein sequence ID" value="GFY52262.1"/>
    <property type="molecule type" value="Genomic_DNA"/>
</dbReference>
<accession>A0A8X7C3D2</accession>